<dbReference type="InterPro" id="IPR004488">
    <property type="entry name" value="Mg/Co-transport_prot_CorA"/>
</dbReference>
<keyword evidence="8 12" id="KW-0406">Ion transport</keyword>
<dbReference type="PANTHER" id="PTHR46494">
    <property type="entry name" value="CORA FAMILY METAL ION TRANSPORTER (EUROFUNG)"/>
    <property type="match status" value="1"/>
</dbReference>
<comment type="function">
    <text evidence="11">Mediates influx of magnesium ions. Alternates between open and closed states. Activated by low cytoplasmic Mg(2+) levels. Inactive when cytoplasmic Mg(2+) levels are high.</text>
</comment>
<keyword evidence="4 12" id="KW-1003">Cell membrane</keyword>
<keyword evidence="6 12" id="KW-0460">Magnesium</keyword>
<evidence type="ECO:0000256" key="6">
    <source>
        <dbReference type="ARBA" id="ARBA00022842"/>
    </source>
</evidence>
<dbReference type="InterPro" id="IPR045861">
    <property type="entry name" value="CorA_cytoplasmic_dom"/>
</dbReference>
<evidence type="ECO:0000256" key="1">
    <source>
        <dbReference type="ARBA" id="ARBA00004651"/>
    </source>
</evidence>
<evidence type="ECO:0000256" key="7">
    <source>
        <dbReference type="ARBA" id="ARBA00022989"/>
    </source>
</evidence>
<comment type="similarity">
    <text evidence="2 12">Belongs to the CorA metal ion transporter (MIT) (TC 1.A.35) family.</text>
</comment>
<evidence type="ECO:0000256" key="8">
    <source>
        <dbReference type="ARBA" id="ARBA00023065"/>
    </source>
</evidence>
<dbReference type="NCBIfam" id="TIGR00383">
    <property type="entry name" value="corA"/>
    <property type="match status" value="1"/>
</dbReference>
<dbReference type="GO" id="GO:0015087">
    <property type="term" value="F:cobalt ion transmembrane transporter activity"/>
    <property type="evidence" value="ECO:0007669"/>
    <property type="project" value="UniProtKB-UniRule"/>
</dbReference>
<dbReference type="PANTHER" id="PTHR46494:SF1">
    <property type="entry name" value="CORA FAMILY METAL ION TRANSPORTER (EUROFUNG)"/>
    <property type="match status" value="1"/>
</dbReference>
<proteinExistence type="inferred from homology"/>
<keyword evidence="5 12" id="KW-0812">Transmembrane</keyword>
<evidence type="ECO:0000256" key="4">
    <source>
        <dbReference type="ARBA" id="ARBA00022475"/>
    </source>
</evidence>
<evidence type="ECO:0000313" key="13">
    <source>
        <dbReference type="EMBL" id="NYH80067.1"/>
    </source>
</evidence>
<dbReference type="InterPro" id="IPR002523">
    <property type="entry name" value="MgTranspt_CorA/ZnTranspt_ZntB"/>
</dbReference>
<protein>
    <recommendedName>
        <fullName evidence="12">Magnesium transport protein CorA</fullName>
    </recommendedName>
</protein>
<feature type="transmembrane region" description="Helical" evidence="12">
    <location>
        <begin position="354"/>
        <end position="374"/>
    </location>
</feature>
<evidence type="ECO:0000256" key="5">
    <source>
        <dbReference type="ARBA" id="ARBA00022692"/>
    </source>
</evidence>
<dbReference type="GO" id="GO:0050897">
    <property type="term" value="F:cobalt ion binding"/>
    <property type="evidence" value="ECO:0007669"/>
    <property type="project" value="TreeGrafter"/>
</dbReference>
<sequence>MTPIPVVRQLATCPTPEVPVFSIPALGLRNRSTRNGHRSRSVSTASKRSTPVVDCAVYVNGVRLPGEWTHEQAMTEVRERHGGFVWIGLHEPDQQQINGVAETFGLHELAVEDAVHAHQRPKLERYDETLFMVLKTVRYVPDRARATNSDIVESGELMIFLGRDFVITVRHGQQAELTRVRNELEQSPDHLALGPAAVVHGIADHVVDSYLEVTESVQDDIDSIETEVFAPRTSIEAEQIYLMKREVMQLRRAVMPLSQPLQRLAGGYTAHVPDQVRSYFRNVEDHLATVSERVASFDELLTTLVDATLAKITLQQNTDMRKISAWVAIISTPTMIAGIYGMNFDKMPETQWTFGYPVTLLVMMLACVMLFKIFRRNNWL</sequence>
<dbReference type="EMBL" id="JACBYW010000006">
    <property type="protein sequence ID" value="NYH80067.1"/>
    <property type="molecule type" value="Genomic_DNA"/>
</dbReference>
<gene>
    <name evidence="12" type="primary">corA</name>
    <name evidence="13" type="ORF">FHR84_003416</name>
</gene>
<evidence type="ECO:0000256" key="3">
    <source>
        <dbReference type="ARBA" id="ARBA00022448"/>
    </source>
</evidence>
<evidence type="ECO:0000313" key="14">
    <source>
        <dbReference type="Proteomes" id="UP000548304"/>
    </source>
</evidence>
<evidence type="ECO:0000256" key="9">
    <source>
        <dbReference type="ARBA" id="ARBA00023136"/>
    </source>
</evidence>
<evidence type="ECO:0000256" key="10">
    <source>
        <dbReference type="ARBA" id="ARBA00034269"/>
    </source>
</evidence>
<accession>A0A852ZBQ4</accession>
<dbReference type="Gene3D" id="1.20.58.340">
    <property type="entry name" value="Magnesium transport protein CorA, transmembrane region"/>
    <property type="match status" value="2"/>
</dbReference>
<dbReference type="SUPFAM" id="SSF143865">
    <property type="entry name" value="CorA soluble domain-like"/>
    <property type="match status" value="1"/>
</dbReference>
<dbReference type="Proteomes" id="UP000548304">
    <property type="component" value="Unassembled WGS sequence"/>
</dbReference>
<keyword evidence="9 12" id="KW-0472">Membrane</keyword>
<dbReference type="SUPFAM" id="SSF144083">
    <property type="entry name" value="Magnesium transport protein CorA, transmembrane region"/>
    <property type="match status" value="1"/>
</dbReference>
<organism evidence="13 14">
    <name type="scientific">Actinopolyspora biskrensis</name>
    <dbReference type="NCBI Taxonomy" id="1470178"/>
    <lineage>
        <taxon>Bacteria</taxon>
        <taxon>Bacillati</taxon>
        <taxon>Actinomycetota</taxon>
        <taxon>Actinomycetes</taxon>
        <taxon>Actinopolysporales</taxon>
        <taxon>Actinopolysporaceae</taxon>
        <taxon>Actinopolyspora</taxon>
    </lineage>
</organism>
<keyword evidence="7 12" id="KW-1133">Transmembrane helix</keyword>
<evidence type="ECO:0000256" key="11">
    <source>
        <dbReference type="ARBA" id="ARBA00045497"/>
    </source>
</evidence>
<dbReference type="Gene3D" id="3.30.460.20">
    <property type="entry name" value="CorA soluble domain-like"/>
    <property type="match status" value="1"/>
</dbReference>
<dbReference type="GO" id="GO:0005886">
    <property type="term" value="C:plasma membrane"/>
    <property type="evidence" value="ECO:0007669"/>
    <property type="project" value="UniProtKB-SubCell"/>
</dbReference>
<name>A0A852ZBQ4_9ACTN</name>
<dbReference type="Pfam" id="PF01544">
    <property type="entry name" value="CorA"/>
    <property type="match status" value="1"/>
</dbReference>
<keyword evidence="3 12" id="KW-0813">Transport</keyword>
<evidence type="ECO:0000256" key="2">
    <source>
        <dbReference type="ARBA" id="ARBA00009765"/>
    </source>
</evidence>
<dbReference type="CDD" id="cd12830">
    <property type="entry name" value="MtCorA-like"/>
    <property type="match status" value="1"/>
</dbReference>
<dbReference type="InterPro" id="IPR045863">
    <property type="entry name" value="CorA_TM1_TM2"/>
</dbReference>
<comment type="caution">
    <text evidence="13">The sequence shown here is derived from an EMBL/GenBank/DDBJ whole genome shotgun (WGS) entry which is preliminary data.</text>
</comment>
<reference evidence="13 14" key="1">
    <citation type="submission" date="2020-07" db="EMBL/GenBank/DDBJ databases">
        <title>Genomic Encyclopedia of Type Strains, Phase III (KMG-III): the genomes of soil and plant-associated and newly described type strains.</title>
        <authorList>
            <person name="Whitman W."/>
        </authorList>
    </citation>
    <scope>NUCLEOTIDE SEQUENCE [LARGE SCALE GENOMIC DNA]</scope>
    <source>
        <strain evidence="13 14">CECT 8576</strain>
    </source>
</reference>
<feature type="transmembrane region" description="Helical" evidence="12">
    <location>
        <begin position="323"/>
        <end position="342"/>
    </location>
</feature>
<dbReference type="FunFam" id="1.20.58.340:FF:000004">
    <property type="entry name" value="Magnesium transport protein CorA"/>
    <property type="match status" value="1"/>
</dbReference>
<comment type="subcellular location">
    <subcellularLocation>
        <location evidence="1">Cell membrane</location>
        <topology evidence="1">Multi-pass membrane protein</topology>
    </subcellularLocation>
    <subcellularLocation>
        <location evidence="12">Membrane</location>
        <topology evidence="12">Multi-pass membrane protein</topology>
    </subcellularLocation>
</comment>
<dbReference type="GO" id="GO:0015095">
    <property type="term" value="F:magnesium ion transmembrane transporter activity"/>
    <property type="evidence" value="ECO:0007669"/>
    <property type="project" value="UniProtKB-UniRule"/>
</dbReference>
<keyword evidence="14" id="KW-1185">Reference proteome</keyword>
<dbReference type="AlphaFoldDB" id="A0A852ZBQ4"/>
<comment type="catalytic activity">
    <reaction evidence="10">
        <text>Mg(2+)(in) = Mg(2+)(out)</text>
        <dbReference type="Rhea" id="RHEA:29827"/>
        <dbReference type="ChEBI" id="CHEBI:18420"/>
    </reaction>
</comment>
<evidence type="ECO:0000256" key="12">
    <source>
        <dbReference type="RuleBase" id="RU362010"/>
    </source>
</evidence>
<dbReference type="GO" id="GO:0000287">
    <property type="term" value="F:magnesium ion binding"/>
    <property type="evidence" value="ECO:0007669"/>
    <property type="project" value="TreeGrafter"/>
</dbReference>